<gene>
    <name evidence="1" type="ORF">ACFONA_00890</name>
</gene>
<evidence type="ECO:0000313" key="1">
    <source>
        <dbReference type="EMBL" id="MFC3578706.1"/>
    </source>
</evidence>
<sequence>MRHDIFSRSREIIDAFGLRLQLRAERHPGAMSVTFARPDLSGRPHLTLDQYGADVLAGFVMSARLAGKGDLPDERLAGPHGIVLRLVRDPVSAILVEKPSGPALAIPSGLWDRLFAELCIILAHGRSMR</sequence>
<dbReference type="EMBL" id="JBHRXP010000001">
    <property type="protein sequence ID" value="MFC3578706.1"/>
    <property type="molecule type" value="Genomic_DNA"/>
</dbReference>
<dbReference type="RefSeq" id="WP_261293881.1">
    <property type="nucleotide sequence ID" value="NZ_JANQBK010000004.1"/>
</dbReference>
<dbReference type="Proteomes" id="UP001595713">
    <property type="component" value="Unassembled WGS sequence"/>
</dbReference>
<name>A0ABV7SQU1_9SPHN</name>
<evidence type="ECO:0000313" key="2">
    <source>
        <dbReference type="Proteomes" id="UP001595713"/>
    </source>
</evidence>
<accession>A0ABV7SQU1</accession>
<reference evidence="2" key="1">
    <citation type="journal article" date="2019" name="Int. J. Syst. Evol. Microbiol.">
        <title>The Global Catalogue of Microorganisms (GCM) 10K type strain sequencing project: providing services to taxonomists for standard genome sequencing and annotation.</title>
        <authorList>
            <consortium name="The Broad Institute Genomics Platform"/>
            <consortium name="The Broad Institute Genome Sequencing Center for Infectious Disease"/>
            <person name="Wu L."/>
            <person name="Ma J."/>
        </authorList>
    </citation>
    <scope>NUCLEOTIDE SEQUENCE [LARGE SCALE GENOMIC DNA]</scope>
    <source>
        <strain evidence="2">KCTC 42739</strain>
    </source>
</reference>
<organism evidence="1 2">
    <name type="scientific">Sphingomonas hylomeconis</name>
    <dbReference type="NCBI Taxonomy" id="1395958"/>
    <lineage>
        <taxon>Bacteria</taxon>
        <taxon>Pseudomonadati</taxon>
        <taxon>Pseudomonadota</taxon>
        <taxon>Alphaproteobacteria</taxon>
        <taxon>Sphingomonadales</taxon>
        <taxon>Sphingomonadaceae</taxon>
        <taxon>Sphingomonas</taxon>
    </lineage>
</organism>
<protein>
    <submittedName>
        <fullName evidence="1">Uncharacterized protein</fullName>
    </submittedName>
</protein>
<keyword evidence="2" id="KW-1185">Reference proteome</keyword>
<comment type="caution">
    <text evidence="1">The sequence shown here is derived from an EMBL/GenBank/DDBJ whole genome shotgun (WGS) entry which is preliminary data.</text>
</comment>
<proteinExistence type="predicted"/>